<sequence>MKRLIILAAIILTSVSVKAQTYFNNARADYDSYFETKFGVQLSGNLSSASTGSNFTTSNIAGFTAGVNIDFPVNYTVSIVPAVLFTQKGFSANTPSGSYTQRSQSIDVPVLAKFRSNGAINFYLGPQVSYLISNSSQFNQNFSSGDRSSYQYGGSNIRLQGVAGVGVDVSRTLSLHGRYAFDLNSTSQNGNPTTPTYRMQAWQFGFGVNI</sequence>
<protein>
    <submittedName>
        <fullName evidence="3">Porin family protein</fullName>
    </submittedName>
</protein>
<dbReference type="EMBL" id="JBHUON010000001">
    <property type="protein sequence ID" value="MFD2863253.1"/>
    <property type="molecule type" value="Genomic_DNA"/>
</dbReference>
<keyword evidence="1" id="KW-0732">Signal</keyword>
<feature type="chain" id="PRO_5046087674" evidence="1">
    <location>
        <begin position="20"/>
        <end position="210"/>
    </location>
</feature>
<gene>
    <name evidence="3" type="ORF">ACFSYC_01020</name>
</gene>
<comment type="caution">
    <text evidence="3">The sequence shown here is derived from an EMBL/GenBank/DDBJ whole genome shotgun (WGS) entry which is preliminary data.</text>
</comment>
<dbReference type="InterPro" id="IPR025665">
    <property type="entry name" value="Beta-barrel_OMP_2"/>
</dbReference>
<organism evidence="3 4">
    <name type="scientific">Mucilaginibacter antarcticus</name>
    <dbReference type="NCBI Taxonomy" id="1855725"/>
    <lineage>
        <taxon>Bacteria</taxon>
        <taxon>Pseudomonadati</taxon>
        <taxon>Bacteroidota</taxon>
        <taxon>Sphingobacteriia</taxon>
        <taxon>Sphingobacteriales</taxon>
        <taxon>Sphingobacteriaceae</taxon>
        <taxon>Mucilaginibacter</taxon>
    </lineage>
</organism>
<feature type="domain" description="Outer membrane protein beta-barrel" evidence="2">
    <location>
        <begin position="34"/>
        <end position="186"/>
    </location>
</feature>
<evidence type="ECO:0000256" key="1">
    <source>
        <dbReference type="SAM" id="SignalP"/>
    </source>
</evidence>
<reference evidence="4" key="1">
    <citation type="journal article" date="2019" name="Int. J. Syst. Evol. Microbiol.">
        <title>The Global Catalogue of Microorganisms (GCM) 10K type strain sequencing project: providing services to taxonomists for standard genome sequencing and annotation.</title>
        <authorList>
            <consortium name="The Broad Institute Genomics Platform"/>
            <consortium name="The Broad Institute Genome Sequencing Center for Infectious Disease"/>
            <person name="Wu L."/>
            <person name="Ma J."/>
        </authorList>
    </citation>
    <scope>NUCLEOTIDE SEQUENCE [LARGE SCALE GENOMIC DNA]</scope>
    <source>
        <strain evidence="4">KCTC 52232</strain>
    </source>
</reference>
<feature type="signal peptide" evidence="1">
    <location>
        <begin position="1"/>
        <end position="19"/>
    </location>
</feature>
<keyword evidence="4" id="KW-1185">Reference proteome</keyword>
<dbReference type="Pfam" id="PF13568">
    <property type="entry name" value="OMP_b-brl_2"/>
    <property type="match status" value="1"/>
</dbReference>
<evidence type="ECO:0000259" key="2">
    <source>
        <dbReference type="Pfam" id="PF13568"/>
    </source>
</evidence>
<name>A0ABW5XKR7_9SPHI</name>
<dbReference type="Proteomes" id="UP001597601">
    <property type="component" value="Unassembled WGS sequence"/>
</dbReference>
<evidence type="ECO:0000313" key="3">
    <source>
        <dbReference type="EMBL" id="MFD2863253.1"/>
    </source>
</evidence>
<proteinExistence type="predicted"/>
<accession>A0ABW5XKR7</accession>
<dbReference type="RefSeq" id="WP_377122528.1">
    <property type="nucleotide sequence ID" value="NZ_JBHUHN010000001.1"/>
</dbReference>
<evidence type="ECO:0000313" key="4">
    <source>
        <dbReference type="Proteomes" id="UP001597601"/>
    </source>
</evidence>